<gene>
    <name evidence="8" type="ORF">METZ01_LOCUS3737</name>
</gene>
<dbReference type="Pfam" id="PF05425">
    <property type="entry name" value="CopD"/>
    <property type="match status" value="1"/>
</dbReference>
<keyword evidence="2" id="KW-1003">Cell membrane</keyword>
<feature type="transmembrane region" description="Helical" evidence="6">
    <location>
        <begin position="163"/>
        <end position="182"/>
    </location>
</feature>
<evidence type="ECO:0000256" key="4">
    <source>
        <dbReference type="ARBA" id="ARBA00022989"/>
    </source>
</evidence>
<evidence type="ECO:0000256" key="2">
    <source>
        <dbReference type="ARBA" id="ARBA00022475"/>
    </source>
</evidence>
<dbReference type="PANTHER" id="PTHR34820:SF4">
    <property type="entry name" value="INNER MEMBRANE PROTEIN YEBZ"/>
    <property type="match status" value="1"/>
</dbReference>
<evidence type="ECO:0000313" key="8">
    <source>
        <dbReference type="EMBL" id="SUZ50883.1"/>
    </source>
</evidence>
<keyword evidence="3 6" id="KW-0812">Transmembrane</keyword>
<evidence type="ECO:0000256" key="3">
    <source>
        <dbReference type="ARBA" id="ARBA00022692"/>
    </source>
</evidence>
<feature type="non-terminal residue" evidence="8">
    <location>
        <position position="1"/>
    </location>
</feature>
<evidence type="ECO:0000256" key="6">
    <source>
        <dbReference type="SAM" id="Phobius"/>
    </source>
</evidence>
<protein>
    <recommendedName>
        <fullName evidence="7">Copper resistance protein D domain-containing protein</fullName>
    </recommendedName>
</protein>
<feature type="transmembrane region" description="Helical" evidence="6">
    <location>
        <begin position="125"/>
        <end position="143"/>
    </location>
</feature>
<comment type="subcellular location">
    <subcellularLocation>
        <location evidence="1">Cell membrane</location>
        <topology evidence="1">Multi-pass membrane protein</topology>
    </subcellularLocation>
</comment>
<feature type="transmembrane region" description="Helical" evidence="6">
    <location>
        <begin position="92"/>
        <end position="118"/>
    </location>
</feature>
<feature type="transmembrane region" description="Helical" evidence="6">
    <location>
        <begin position="242"/>
        <end position="260"/>
    </location>
</feature>
<sequence length="305" mass="32838">VTPLLGILTGWLLFGSLVTCWGAITGRWLLIPPHDVGKSISKSHAEVSLGVAARLGRMGGVALPVALSLVFLRQLQEFRDPFASWAEDAQLLAFGTTWGTTWIFGFSASLLAMAAFLSLKWTRQAGWVMAAILTLALSVFPALTGHANGTEGLRWISIPGDLIHVSAAGVWIGGLTLVLLSEQAWKTRSQSADYTLLPELVPVFSRVALPAVVVLLLTGTLAAWMHLPSLSALITTSYGRTLMMKLGLVFIVLSTGLLNWRRITPRLLDVDGPLAMRKSAALELLFAHAVLLVTAVLTRTSPMDH</sequence>
<organism evidence="8">
    <name type="scientific">marine metagenome</name>
    <dbReference type="NCBI Taxonomy" id="408172"/>
    <lineage>
        <taxon>unclassified sequences</taxon>
        <taxon>metagenomes</taxon>
        <taxon>ecological metagenomes</taxon>
    </lineage>
</organism>
<keyword evidence="5 6" id="KW-0472">Membrane</keyword>
<feature type="transmembrane region" description="Helical" evidence="6">
    <location>
        <begin position="280"/>
        <end position="298"/>
    </location>
</feature>
<reference evidence="8" key="1">
    <citation type="submission" date="2018-05" db="EMBL/GenBank/DDBJ databases">
        <authorList>
            <person name="Lanie J.A."/>
            <person name="Ng W.-L."/>
            <person name="Kazmierczak K.M."/>
            <person name="Andrzejewski T.M."/>
            <person name="Davidsen T.M."/>
            <person name="Wayne K.J."/>
            <person name="Tettelin H."/>
            <person name="Glass J.I."/>
            <person name="Rusch D."/>
            <person name="Podicherti R."/>
            <person name="Tsui H.-C.T."/>
            <person name="Winkler M.E."/>
        </authorList>
    </citation>
    <scope>NUCLEOTIDE SEQUENCE</scope>
</reference>
<dbReference type="GO" id="GO:0005886">
    <property type="term" value="C:plasma membrane"/>
    <property type="evidence" value="ECO:0007669"/>
    <property type="project" value="UniProtKB-SubCell"/>
</dbReference>
<accession>A0A381NBE5</accession>
<name>A0A381NBE5_9ZZZZ</name>
<feature type="transmembrane region" description="Helical" evidence="6">
    <location>
        <begin position="6"/>
        <end position="30"/>
    </location>
</feature>
<proteinExistence type="predicted"/>
<feature type="domain" description="Copper resistance protein D" evidence="7">
    <location>
        <begin position="200"/>
        <end position="297"/>
    </location>
</feature>
<evidence type="ECO:0000259" key="7">
    <source>
        <dbReference type="Pfam" id="PF05425"/>
    </source>
</evidence>
<dbReference type="InterPro" id="IPR032694">
    <property type="entry name" value="CopC/D"/>
</dbReference>
<evidence type="ECO:0000256" key="5">
    <source>
        <dbReference type="ARBA" id="ARBA00023136"/>
    </source>
</evidence>
<dbReference type="PANTHER" id="PTHR34820">
    <property type="entry name" value="INNER MEMBRANE PROTEIN YEBZ"/>
    <property type="match status" value="1"/>
</dbReference>
<dbReference type="InterPro" id="IPR008457">
    <property type="entry name" value="Cu-R_CopD_dom"/>
</dbReference>
<feature type="transmembrane region" description="Helical" evidence="6">
    <location>
        <begin position="203"/>
        <end position="227"/>
    </location>
</feature>
<dbReference type="EMBL" id="UINC01000194">
    <property type="protein sequence ID" value="SUZ50883.1"/>
    <property type="molecule type" value="Genomic_DNA"/>
</dbReference>
<dbReference type="AlphaFoldDB" id="A0A381NBE5"/>
<evidence type="ECO:0000256" key="1">
    <source>
        <dbReference type="ARBA" id="ARBA00004651"/>
    </source>
</evidence>
<keyword evidence="4 6" id="KW-1133">Transmembrane helix</keyword>
<dbReference type="GO" id="GO:0006825">
    <property type="term" value="P:copper ion transport"/>
    <property type="evidence" value="ECO:0007669"/>
    <property type="project" value="InterPro"/>
</dbReference>